<evidence type="ECO:0000256" key="1">
    <source>
        <dbReference type="SAM" id="MobiDB-lite"/>
    </source>
</evidence>
<sequence>MKVLPVAPSKSEEKLDVSYAASESTRVTPEIVNQNQGELLSSCASASTHPTAPGAHEDYAPPEARQKGNSIMCPNKGVEIISKSLKSCPRPEDHGNNCAALVGQRIRLWYGPQLTCALVMELSTLMILRTVFKRFHMILEKQNF</sequence>
<reference evidence="2" key="1">
    <citation type="journal article" date="2023" name="GigaByte">
        <title>Genome assembly of the bearded iris, Iris pallida Lam.</title>
        <authorList>
            <person name="Bruccoleri R.E."/>
            <person name="Oakeley E.J."/>
            <person name="Faust A.M.E."/>
            <person name="Altorfer M."/>
            <person name="Dessus-Babus S."/>
            <person name="Burckhardt D."/>
            <person name="Oertli M."/>
            <person name="Naumann U."/>
            <person name="Petersen F."/>
            <person name="Wong J."/>
        </authorList>
    </citation>
    <scope>NUCLEOTIDE SEQUENCE</scope>
    <source>
        <strain evidence="2">GSM-AAB239-AS_SAM_17_03QT</strain>
    </source>
</reference>
<comment type="caution">
    <text evidence="2">The sequence shown here is derived from an EMBL/GenBank/DDBJ whole genome shotgun (WGS) entry which is preliminary data.</text>
</comment>
<gene>
    <name evidence="2" type="ORF">M6B38_278460</name>
</gene>
<proteinExistence type="predicted"/>
<name>A0AAX6HZB9_IRIPA</name>
<protein>
    <submittedName>
        <fullName evidence="2">Sister chromatid cohesion protein PDS5-like protein A isoform X2</fullName>
    </submittedName>
</protein>
<accession>A0AAX6HZB9</accession>
<feature type="region of interest" description="Disordered" evidence="1">
    <location>
        <begin position="42"/>
        <end position="68"/>
    </location>
</feature>
<reference evidence="2" key="2">
    <citation type="submission" date="2023-04" db="EMBL/GenBank/DDBJ databases">
        <authorList>
            <person name="Bruccoleri R.E."/>
            <person name="Oakeley E.J."/>
            <person name="Faust A.-M."/>
            <person name="Dessus-Babus S."/>
            <person name="Altorfer M."/>
            <person name="Burckhardt D."/>
            <person name="Oertli M."/>
            <person name="Naumann U."/>
            <person name="Petersen F."/>
            <person name="Wong J."/>
        </authorList>
    </citation>
    <scope>NUCLEOTIDE SEQUENCE</scope>
    <source>
        <strain evidence="2">GSM-AAB239-AS_SAM_17_03QT</strain>
        <tissue evidence="2">Leaf</tissue>
    </source>
</reference>
<organism evidence="2 3">
    <name type="scientific">Iris pallida</name>
    <name type="common">Sweet iris</name>
    <dbReference type="NCBI Taxonomy" id="29817"/>
    <lineage>
        <taxon>Eukaryota</taxon>
        <taxon>Viridiplantae</taxon>
        <taxon>Streptophyta</taxon>
        <taxon>Embryophyta</taxon>
        <taxon>Tracheophyta</taxon>
        <taxon>Spermatophyta</taxon>
        <taxon>Magnoliopsida</taxon>
        <taxon>Liliopsida</taxon>
        <taxon>Asparagales</taxon>
        <taxon>Iridaceae</taxon>
        <taxon>Iridoideae</taxon>
        <taxon>Irideae</taxon>
        <taxon>Iris</taxon>
    </lineage>
</organism>
<dbReference type="AlphaFoldDB" id="A0AAX6HZB9"/>
<dbReference type="EMBL" id="JANAVB010005599">
    <property type="protein sequence ID" value="KAJ6846061.1"/>
    <property type="molecule type" value="Genomic_DNA"/>
</dbReference>
<keyword evidence="3" id="KW-1185">Reference proteome</keyword>
<dbReference type="Proteomes" id="UP001140949">
    <property type="component" value="Unassembled WGS sequence"/>
</dbReference>
<evidence type="ECO:0000313" key="2">
    <source>
        <dbReference type="EMBL" id="KAJ6846061.1"/>
    </source>
</evidence>
<evidence type="ECO:0000313" key="3">
    <source>
        <dbReference type="Proteomes" id="UP001140949"/>
    </source>
</evidence>